<dbReference type="EMBL" id="LAZR01012311">
    <property type="protein sequence ID" value="KKM27494.1"/>
    <property type="molecule type" value="Genomic_DNA"/>
</dbReference>
<protein>
    <submittedName>
        <fullName evidence="1">Uncharacterized protein</fullName>
    </submittedName>
</protein>
<comment type="caution">
    <text evidence="1">The sequence shown here is derived from an EMBL/GenBank/DDBJ whole genome shotgun (WGS) entry which is preliminary data.</text>
</comment>
<gene>
    <name evidence="1" type="ORF">LCGC14_1574170</name>
</gene>
<proteinExistence type="predicted"/>
<dbReference type="AlphaFoldDB" id="A0A0F9J4Z8"/>
<name>A0A0F9J4Z8_9ZZZZ</name>
<evidence type="ECO:0000313" key="1">
    <source>
        <dbReference type="EMBL" id="KKM27494.1"/>
    </source>
</evidence>
<sequence length="132" mass="14993">MSLDVIIRGRFLNSDKEGLKVLILEAYEESAKELEKVAKQGFESSVNLGAIVGQYPDPEALKAILRSIKVEVTSEWPPNFIMKFKDDLSHWYTDDTLSQELLSVIDEIYEAAIHKWSLSKNFEQSILGVMSK</sequence>
<reference evidence="1" key="1">
    <citation type="journal article" date="2015" name="Nature">
        <title>Complex archaea that bridge the gap between prokaryotes and eukaryotes.</title>
        <authorList>
            <person name="Spang A."/>
            <person name="Saw J.H."/>
            <person name="Jorgensen S.L."/>
            <person name="Zaremba-Niedzwiedzka K."/>
            <person name="Martijn J."/>
            <person name="Lind A.E."/>
            <person name="van Eijk R."/>
            <person name="Schleper C."/>
            <person name="Guy L."/>
            <person name="Ettema T.J."/>
        </authorList>
    </citation>
    <scope>NUCLEOTIDE SEQUENCE</scope>
</reference>
<organism evidence="1">
    <name type="scientific">marine sediment metagenome</name>
    <dbReference type="NCBI Taxonomy" id="412755"/>
    <lineage>
        <taxon>unclassified sequences</taxon>
        <taxon>metagenomes</taxon>
        <taxon>ecological metagenomes</taxon>
    </lineage>
</organism>
<accession>A0A0F9J4Z8</accession>